<dbReference type="RefSeq" id="WP_379900554.1">
    <property type="nucleotide sequence ID" value="NZ_JBHULM010000004.1"/>
</dbReference>
<feature type="chain" id="PRO_5046087453" evidence="2">
    <location>
        <begin position="22"/>
        <end position="193"/>
    </location>
</feature>
<evidence type="ECO:0000256" key="2">
    <source>
        <dbReference type="SAM" id="SignalP"/>
    </source>
</evidence>
<accession>A0ABW5JZ82</accession>
<name>A0ABW5JZ82_9FLAO</name>
<organism evidence="4 5">
    <name type="scientific">Lacinutrix gracilariae</name>
    <dbReference type="NCBI Taxonomy" id="1747198"/>
    <lineage>
        <taxon>Bacteria</taxon>
        <taxon>Pseudomonadati</taxon>
        <taxon>Bacteroidota</taxon>
        <taxon>Flavobacteriia</taxon>
        <taxon>Flavobacteriales</taxon>
        <taxon>Flavobacteriaceae</taxon>
        <taxon>Lacinutrix</taxon>
    </lineage>
</organism>
<evidence type="ECO:0000259" key="3">
    <source>
        <dbReference type="Pfam" id="PF18962"/>
    </source>
</evidence>
<keyword evidence="5" id="KW-1185">Reference proteome</keyword>
<evidence type="ECO:0000256" key="1">
    <source>
        <dbReference type="ARBA" id="ARBA00022729"/>
    </source>
</evidence>
<dbReference type="InterPro" id="IPR026444">
    <property type="entry name" value="Secre_tail"/>
</dbReference>
<protein>
    <submittedName>
        <fullName evidence="4">T9SS type A sorting domain-containing protein</fullName>
    </submittedName>
</protein>
<evidence type="ECO:0000313" key="5">
    <source>
        <dbReference type="Proteomes" id="UP001597467"/>
    </source>
</evidence>
<reference evidence="5" key="1">
    <citation type="journal article" date="2019" name="Int. J. Syst. Evol. Microbiol.">
        <title>The Global Catalogue of Microorganisms (GCM) 10K type strain sequencing project: providing services to taxonomists for standard genome sequencing and annotation.</title>
        <authorList>
            <consortium name="The Broad Institute Genomics Platform"/>
            <consortium name="The Broad Institute Genome Sequencing Center for Infectious Disease"/>
            <person name="Wu L."/>
            <person name="Ma J."/>
        </authorList>
    </citation>
    <scope>NUCLEOTIDE SEQUENCE [LARGE SCALE GENOMIC DNA]</scope>
    <source>
        <strain evidence="5">KCTC 42808</strain>
    </source>
</reference>
<dbReference type="EMBL" id="JBHULM010000004">
    <property type="protein sequence ID" value="MFD2541149.1"/>
    <property type="molecule type" value="Genomic_DNA"/>
</dbReference>
<sequence>MKNHYFAMLVLALFSFTQIQAQFCPPTGYIQDSDLFFIYEAGTSNCADRPTTVSVGSSVFTQYICEDQLSIYELTSGAPLAETTNVAVDFGFSICEYANNGTLSAEDFDILFKSLVKVYPNPVTTDSNLNINLGINTSVKVELYNVTGKKMLSTATSNLNTVSVDVSHLENGIYIAQIITDLATITRKVIVLH</sequence>
<proteinExistence type="predicted"/>
<evidence type="ECO:0000313" key="4">
    <source>
        <dbReference type="EMBL" id="MFD2541149.1"/>
    </source>
</evidence>
<feature type="signal peptide" evidence="2">
    <location>
        <begin position="1"/>
        <end position="21"/>
    </location>
</feature>
<feature type="domain" description="Secretion system C-terminal sorting" evidence="3">
    <location>
        <begin position="118"/>
        <end position="191"/>
    </location>
</feature>
<dbReference type="NCBIfam" id="TIGR04183">
    <property type="entry name" value="Por_Secre_tail"/>
    <property type="match status" value="1"/>
</dbReference>
<gene>
    <name evidence="4" type="ORF">ACFSSB_02360</name>
</gene>
<keyword evidence="1 2" id="KW-0732">Signal</keyword>
<dbReference type="Proteomes" id="UP001597467">
    <property type="component" value="Unassembled WGS sequence"/>
</dbReference>
<comment type="caution">
    <text evidence="4">The sequence shown here is derived from an EMBL/GenBank/DDBJ whole genome shotgun (WGS) entry which is preliminary data.</text>
</comment>
<dbReference type="Pfam" id="PF18962">
    <property type="entry name" value="Por_Secre_tail"/>
    <property type="match status" value="1"/>
</dbReference>